<dbReference type="Pfam" id="PF04069">
    <property type="entry name" value="OpuAC"/>
    <property type="match status" value="1"/>
</dbReference>
<gene>
    <name evidence="2" type="ORF">WCD58_23900</name>
</gene>
<organism evidence="2 3">
    <name type="scientific">Actinomycetospora flava</name>
    <dbReference type="NCBI Taxonomy" id="3129232"/>
    <lineage>
        <taxon>Bacteria</taxon>
        <taxon>Bacillati</taxon>
        <taxon>Actinomycetota</taxon>
        <taxon>Actinomycetes</taxon>
        <taxon>Pseudonocardiales</taxon>
        <taxon>Pseudonocardiaceae</taxon>
        <taxon>Actinomycetospora</taxon>
    </lineage>
</organism>
<evidence type="ECO:0000313" key="3">
    <source>
        <dbReference type="Proteomes" id="UP001369736"/>
    </source>
</evidence>
<reference evidence="2 3" key="1">
    <citation type="submission" date="2024-03" db="EMBL/GenBank/DDBJ databases">
        <title>Actinomycetospora sp. OC33-EN07, a novel actinomycete isolated from wild orchid (Aerides multiflora).</title>
        <authorList>
            <person name="Suriyachadkun C."/>
        </authorList>
    </citation>
    <scope>NUCLEOTIDE SEQUENCE [LARGE SCALE GENOMIC DNA]</scope>
    <source>
        <strain evidence="2 3">OC33-EN07</strain>
    </source>
</reference>
<dbReference type="Gene3D" id="3.40.190.120">
    <property type="entry name" value="Osmoprotection protein (prox), domain 2"/>
    <property type="match status" value="1"/>
</dbReference>
<dbReference type="SUPFAM" id="SSF53850">
    <property type="entry name" value="Periplasmic binding protein-like II"/>
    <property type="match status" value="1"/>
</dbReference>
<accession>A0ABU8MAQ5</accession>
<proteinExistence type="predicted"/>
<evidence type="ECO:0000259" key="1">
    <source>
        <dbReference type="Pfam" id="PF04069"/>
    </source>
</evidence>
<dbReference type="InterPro" id="IPR007210">
    <property type="entry name" value="ABC_Gly_betaine_transp_sub-bd"/>
</dbReference>
<dbReference type="RefSeq" id="WP_337705586.1">
    <property type="nucleotide sequence ID" value="NZ_JBBEGM010000011.1"/>
</dbReference>
<evidence type="ECO:0000313" key="2">
    <source>
        <dbReference type="EMBL" id="MEJ2864221.1"/>
    </source>
</evidence>
<dbReference type="Proteomes" id="UP001369736">
    <property type="component" value="Unassembled WGS sequence"/>
</dbReference>
<protein>
    <submittedName>
        <fullName evidence="2">ABC transporter substrate-binding protein</fullName>
    </submittedName>
</protein>
<keyword evidence="3" id="KW-1185">Reference proteome</keyword>
<comment type="caution">
    <text evidence="2">The sequence shown here is derived from an EMBL/GenBank/DDBJ whole genome shotgun (WGS) entry which is preliminary data.</text>
</comment>
<dbReference type="EMBL" id="JBBEGM010000011">
    <property type="protein sequence ID" value="MEJ2864221.1"/>
    <property type="molecule type" value="Genomic_DNA"/>
</dbReference>
<sequence>MIRSQRHPGPGSAPLRRPRALLLAAVAAVGVLLAGCGGGSSDPLATQPAAPSAQGTVRIGSANFTENRLLAEIYASALETRGVAVERRFGIGSRETYFPALQNGEIDLVPDYTGNLLQFLNPQATATASDQVYQQVSGALPPQLQLLQQSAAEDKDAVVVTRAFATQNNLRSIDDLTPLCPTVAFGGPPEFQQRSYGVPGLQRLYNCSFREFRALDAGGPLTVAALRDGTVQAADLFTTDASIPENDFVVLEDPRSNFAAQNVVPLVNRAKSADPRVTDTLNQISAAMDTTQLTQLNQRLAGPDRPDPATVARDWLNSAGIR</sequence>
<feature type="domain" description="ABC-type glycine betaine transport system substrate-binding" evidence="1">
    <location>
        <begin position="56"/>
        <end position="317"/>
    </location>
</feature>
<dbReference type="CDD" id="cd13606">
    <property type="entry name" value="PBP2_ProX_like"/>
    <property type="match status" value="1"/>
</dbReference>
<name>A0ABU8MAQ5_9PSEU</name>
<dbReference type="Gene3D" id="3.40.190.10">
    <property type="entry name" value="Periplasmic binding protein-like II"/>
    <property type="match status" value="1"/>
</dbReference>